<evidence type="ECO:0000313" key="2">
    <source>
        <dbReference type="EMBL" id="QHS62382.1"/>
    </source>
</evidence>
<keyword evidence="1" id="KW-1133">Transmembrane helix</keyword>
<name>A0A6B9ZIU7_9BACT</name>
<reference evidence="2 3" key="1">
    <citation type="submission" date="2020-01" db="EMBL/GenBank/DDBJ databases">
        <title>Complete genome sequence of Chitinophaga sp. H33E-04 isolated from quinoa roots.</title>
        <authorList>
            <person name="Weon H.-Y."/>
            <person name="Lee S.A."/>
        </authorList>
    </citation>
    <scope>NUCLEOTIDE SEQUENCE [LARGE SCALE GENOMIC DNA]</scope>
    <source>
        <strain evidence="2 3">H33E-04</strain>
    </source>
</reference>
<keyword evidence="1" id="KW-0812">Transmembrane</keyword>
<organism evidence="2 3">
    <name type="scientific">Chitinophaga agri</name>
    <dbReference type="NCBI Taxonomy" id="2703787"/>
    <lineage>
        <taxon>Bacteria</taxon>
        <taxon>Pseudomonadati</taxon>
        <taxon>Bacteroidota</taxon>
        <taxon>Chitinophagia</taxon>
        <taxon>Chitinophagales</taxon>
        <taxon>Chitinophagaceae</taxon>
        <taxon>Chitinophaga</taxon>
    </lineage>
</organism>
<proteinExistence type="predicted"/>
<dbReference type="RefSeq" id="WP_162334030.1">
    <property type="nucleotide sequence ID" value="NZ_CP048113.1"/>
</dbReference>
<accession>A0A6B9ZIU7</accession>
<sequence length="93" mass="9994">MIKASYLIKIILLALPALLLLYVFVIRDRIDAVSGMGGGGYDLTKMYTLAGTGLYLFVLDLGLLIQDAAGNKFLLLAGTALLIITIVMAVRSF</sequence>
<dbReference type="AlphaFoldDB" id="A0A6B9ZIU7"/>
<feature type="transmembrane region" description="Helical" evidence="1">
    <location>
        <begin position="46"/>
        <end position="66"/>
    </location>
</feature>
<protein>
    <submittedName>
        <fullName evidence="2">Uncharacterized protein</fullName>
    </submittedName>
</protein>
<keyword evidence="3" id="KW-1185">Reference proteome</keyword>
<evidence type="ECO:0000256" key="1">
    <source>
        <dbReference type="SAM" id="Phobius"/>
    </source>
</evidence>
<gene>
    <name evidence="2" type="ORF">GWR21_23180</name>
</gene>
<feature type="transmembrane region" description="Helical" evidence="1">
    <location>
        <begin position="72"/>
        <end position="90"/>
    </location>
</feature>
<dbReference type="KEGG" id="chih:GWR21_23180"/>
<evidence type="ECO:0000313" key="3">
    <source>
        <dbReference type="Proteomes" id="UP000476411"/>
    </source>
</evidence>
<dbReference type="EMBL" id="CP048113">
    <property type="protein sequence ID" value="QHS62382.1"/>
    <property type="molecule type" value="Genomic_DNA"/>
</dbReference>
<keyword evidence="1" id="KW-0472">Membrane</keyword>
<dbReference type="Proteomes" id="UP000476411">
    <property type="component" value="Chromosome"/>
</dbReference>
<feature type="transmembrane region" description="Helical" evidence="1">
    <location>
        <begin position="6"/>
        <end position="25"/>
    </location>
</feature>